<dbReference type="KEGG" id="cyn:Cyan7425_1106"/>
<evidence type="ECO:0000259" key="2">
    <source>
        <dbReference type="Pfam" id="PF00534"/>
    </source>
</evidence>
<protein>
    <submittedName>
        <fullName evidence="3">Glycosyl transferase group 1</fullName>
    </submittedName>
</protein>
<dbReference type="SUPFAM" id="SSF53756">
    <property type="entry name" value="UDP-Glycosyltransferase/glycogen phosphorylase"/>
    <property type="match status" value="1"/>
</dbReference>
<dbReference type="Pfam" id="PF00534">
    <property type="entry name" value="Glycos_transf_1"/>
    <property type="match status" value="1"/>
</dbReference>
<dbReference type="GO" id="GO:0016757">
    <property type="term" value="F:glycosyltransferase activity"/>
    <property type="evidence" value="ECO:0007669"/>
    <property type="project" value="InterPro"/>
</dbReference>
<feature type="domain" description="Glycosyl transferase family 1" evidence="2">
    <location>
        <begin position="208"/>
        <end position="350"/>
    </location>
</feature>
<name>B8HLK3_CYAP4</name>
<dbReference type="PANTHER" id="PTHR46401">
    <property type="entry name" value="GLYCOSYLTRANSFERASE WBBK-RELATED"/>
    <property type="match status" value="1"/>
</dbReference>
<keyword evidence="1 3" id="KW-0808">Transferase</keyword>
<dbReference type="STRING" id="395961.Cyan7425_1106"/>
<dbReference type="eggNOG" id="COG0438">
    <property type="taxonomic scope" value="Bacteria"/>
</dbReference>
<dbReference type="EMBL" id="CP001344">
    <property type="protein sequence ID" value="ACL43491.1"/>
    <property type="molecule type" value="Genomic_DNA"/>
</dbReference>
<organism evidence="3">
    <name type="scientific">Cyanothece sp. (strain PCC 7425 / ATCC 29141)</name>
    <dbReference type="NCBI Taxonomy" id="395961"/>
    <lineage>
        <taxon>Bacteria</taxon>
        <taxon>Bacillati</taxon>
        <taxon>Cyanobacteriota</taxon>
        <taxon>Cyanophyceae</taxon>
        <taxon>Gomontiellales</taxon>
        <taxon>Cyanothecaceae</taxon>
        <taxon>Cyanothece</taxon>
    </lineage>
</organism>
<proteinExistence type="predicted"/>
<dbReference type="GO" id="GO:0009103">
    <property type="term" value="P:lipopolysaccharide biosynthetic process"/>
    <property type="evidence" value="ECO:0007669"/>
    <property type="project" value="TreeGrafter"/>
</dbReference>
<dbReference type="PANTHER" id="PTHR46401:SF2">
    <property type="entry name" value="GLYCOSYLTRANSFERASE WBBK-RELATED"/>
    <property type="match status" value="1"/>
</dbReference>
<dbReference type="InterPro" id="IPR001296">
    <property type="entry name" value="Glyco_trans_1"/>
</dbReference>
<sequence length="382" mass="42659">MVKPESTALKLAVLYDYREEGWPSMDLCAEMLSFQLRQEHSLSLSTLDICPPFVRRFGSLPWLGKQYAAFNGDRLCNRYWDYPRYLRHQRDQFQLFHISDHSYAHLVHSLPPERTGVFCHDLDTFRCLLEPDQEPRPGWFKAIARRILAGLQKAAVVFHTTQQVRAEIEAYHLVDPDRLVQAPLGIAAEFSPTAFPTDPLNPLPLGITSPFILHVGSCIPRKRVDVLLDVFAQLQLTQPNLKLVKVSGDWSEGQRSQIEQLGIAAQITHLQNLERCQIAELYRRAAVVLLTSEAEGFGLPLIEALACGAIVVASDIPVFREVGGAAAVYCPVGDLPTWVNTVAQLLAEPDRAPATAIRTAQAEKYSWSAHAATIAQTYLALV</sequence>
<accession>B8HLK3</accession>
<dbReference type="HOGENOM" id="CLU_009583_27_1_3"/>
<reference evidence="3" key="1">
    <citation type="submission" date="2009-01" db="EMBL/GenBank/DDBJ databases">
        <title>Complete sequence of chromosome Cyanothece sp. PCC 7425.</title>
        <authorList>
            <consortium name="US DOE Joint Genome Institute"/>
            <person name="Lucas S."/>
            <person name="Copeland A."/>
            <person name="Lapidus A."/>
            <person name="Glavina del Rio T."/>
            <person name="Dalin E."/>
            <person name="Tice H."/>
            <person name="Bruce D."/>
            <person name="Goodwin L."/>
            <person name="Pitluck S."/>
            <person name="Sims D."/>
            <person name="Meineke L."/>
            <person name="Brettin T."/>
            <person name="Detter J.C."/>
            <person name="Han C."/>
            <person name="Larimer F."/>
            <person name="Land M."/>
            <person name="Hauser L."/>
            <person name="Kyrpides N."/>
            <person name="Ovchinnikova G."/>
            <person name="Liberton M."/>
            <person name="Stoeckel J."/>
            <person name="Banerjee A."/>
            <person name="Singh A."/>
            <person name="Page L."/>
            <person name="Sato H."/>
            <person name="Zhao L."/>
            <person name="Sherman L."/>
            <person name="Pakrasi H."/>
            <person name="Richardson P."/>
        </authorList>
    </citation>
    <scope>NUCLEOTIDE SEQUENCE</scope>
    <source>
        <strain evidence="3">PCC 7425</strain>
    </source>
</reference>
<dbReference type="AlphaFoldDB" id="B8HLK3"/>
<evidence type="ECO:0000256" key="1">
    <source>
        <dbReference type="ARBA" id="ARBA00022679"/>
    </source>
</evidence>
<gene>
    <name evidence="3" type="ordered locus">Cyan7425_1106</name>
</gene>
<dbReference type="Gene3D" id="3.40.50.2000">
    <property type="entry name" value="Glycogen Phosphorylase B"/>
    <property type="match status" value="2"/>
</dbReference>
<evidence type="ECO:0000313" key="3">
    <source>
        <dbReference type="EMBL" id="ACL43491.1"/>
    </source>
</evidence>
<dbReference type="CAZy" id="GT4">
    <property type="family name" value="Glycosyltransferase Family 4"/>
</dbReference>